<evidence type="ECO:0000256" key="5">
    <source>
        <dbReference type="ARBA" id="ARBA00023136"/>
    </source>
</evidence>
<feature type="transmembrane region" description="Helical" evidence="6">
    <location>
        <begin position="200"/>
        <end position="224"/>
    </location>
</feature>
<accession>A0A7S1XG54</accession>
<dbReference type="GO" id="GO:1990961">
    <property type="term" value="P:xenobiotic detoxification by transmembrane export across the plasma membrane"/>
    <property type="evidence" value="ECO:0007669"/>
    <property type="project" value="InterPro"/>
</dbReference>
<dbReference type="AlphaFoldDB" id="A0A7S1XG54"/>
<feature type="transmembrane region" description="Helical" evidence="6">
    <location>
        <begin position="170"/>
        <end position="188"/>
    </location>
</feature>
<evidence type="ECO:0000313" key="7">
    <source>
        <dbReference type="EMBL" id="CAD9235213.1"/>
    </source>
</evidence>
<feature type="transmembrane region" description="Helical" evidence="6">
    <location>
        <begin position="428"/>
        <end position="447"/>
    </location>
</feature>
<evidence type="ECO:0000256" key="2">
    <source>
        <dbReference type="ARBA" id="ARBA00010199"/>
    </source>
</evidence>
<evidence type="ECO:0000256" key="6">
    <source>
        <dbReference type="SAM" id="Phobius"/>
    </source>
</evidence>
<dbReference type="PANTHER" id="PTHR11206">
    <property type="entry name" value="MULTIDRUG RESISTANCE PROTEIN"/>
    <property type="match status" value="1"/>
</dbReference>
<keyword evidence="3 6" id="KW-0812">Transmembrane</keyword>
<proteinExistence type="inferred from homology"/>
<dbReference type="GO" id="GO:0015297">
    <property type="term" value="F:antiporter activity"/>
    <property type="evidence" value="ECO:0007669"/>
    <property type="project" value="InterPro"/>
</dbReference>
<evidence type="ECO:0000256" key="4">
    <source>
        <dbReference type="ARBA" id="ARBA00022989"/>
    </source>
</evidence>
<evidence type="ECO:0000256" key="1">
    <source>
        <dbReference type="ARBA" id="ARBA00004141"/>
    </source>
</evidence>
<feature type="transmembrane region" description="Helical" evidence="6">
    <location>
        <begin position="20"/>
        <end position="46"/>
    </location>
</feature>
<feature type="transmembrane region" description="Helical" evidence="6">
    <location>
        <begin position="325"/>
        <end position="349"/>
    </location>
</feature>
<reference evidence="7" key="1">
    <citation type="submission" date="2021-01" db="EMBL/GenBank/DDBJ databases">
        <authorList>
            <person name="Corre E."/>
            <person name="Pelletier E."/>
            <person name="Niang G."/>
            <person name="Scheremetjew M."/>
            <person name="Finn R."/>
            <person name="Kale V."/>
            <person name="Holt S."/>
            <person name="Cochrane G."/>
            <person name="Meng A."/>
            <person name="Brown T."/>
            <person name="Cohen L."/>
        </authorList>
    </citation>
    <scope>NUCLEOTIDE SEQUENCE</scope>
    <source>
        <strain evidence="7">SAG 36.94</strain>
    </source>
</reference>
<protein>
    <recommendedName>
        <fullName evidence="8">Multidrug and toxic compound extrusion protein</fullName>
    </recommendedName>
</protein>
<dbReference type="NCBIfam" id="TIGR00797">
    <property type="entry name" value="matE"/>
    <property type="match status" value="1"/>
</dbReference>
<feature type="transmembrane region" description="Helical" evidence="6">
    <location>
        <begin position="58"/>
        <end position="80"/>
    </location>
</feature>
<comment type="similarity">
    <text evidence="2">Belongs to the multi antimicrobial extrusion (MATE) (TC 2.A.66.1) family.</text>
</comment>
<feature type="transmembrane region" description="Helical" evidence="6">
    <location>
        <begin position="393"/>
        <end position="416"/>
    </location>
</feature>
<dbReference type="CDD" id="cd13132">
    <property type="entry name" value="MATE_eukaryotic"/>
    <property type="match status" value="1"/>
</dbReference>
<name>A0A7S1XG54_9RHOD</name>
<feature type="transmembrane region" description="Helical" evidence="6">
    <location>
        <begin position="284"/>
        <end position="305"/>
    </location>
</feature>
<keyword evidence="5 6" id="KW-0472">Membrane</keyword>
<organism evidence="7">
    <name type="scientific">Compsopogon caeruleus</name>
    <dbReference type="NCBI Taxonomy" id="31354"/>
    <lineage>
        <taxon>Eukaryota</taxon>
        <taxon>Rhodophyta</taxon>
        <taxon>Compsopogonophyceae</taxon>
        <taxon>Compsopogonales</taxon>
        <taxon>Compsopogonaceae</taxon>
        <taxon>Compsopogon</taxon>
    </lineage>
</organism>
<keyword evidence="4 6" id="KW-1133">Transmembrane helix</keyword>
<dbReference type="InterPro" id="IPR002528">
    <property type="entry name" value="MATE_fam"/>
</dbReference>
<dbReference type="Pfam" id="PF01554">
    <property type="entry name" value="MatE"/>
    <property type="match status" value="2"/>
</dbReference>
<feature type="transmembrane region" description="Helical" evidence="6">
    <location>
        <begin position="100"/>
        <end position="121"/>
    </location>
</feature>
<gene>
    <name evidence="7" type="ORF">CCAE0312_LOCUS7304</name>
</gene>
<evidence type="ECO:0008006" key="8">
    <source>
        <dbReference type="Google" id="ProtNLM"/>
    </source>
</evidence>
<dbReference type="GO" id="GO:0042910">
    <property type="term" value="F:xenobiotic transmembrane transporter activity"/>
    <property type="evidence" value="ECO:0007669"/>
    <property type="project" value="InterPro"/>
</dbReference>
<evidence type="ECO:0000256" key="3">
    <source>
        <dbReference type="ARBA" id="ARBA00022692"/>
    </source>
</evidence>
<dbReference type="GO" id="GO:0016020">
    <property type="term" value="C:membrane"/>
    <property type="evidence" value="ECO:0007669"/>
    <property type="project" value="UniProtKB-SubCell"/>
</dbReference>
<feature type="transmembrane region" description="Helical" evidence="6">
    <location>
        <begin position="361"/>
        <end position="381"/>
    </location>
</feature>
<comment type="subcellular location">
    <subcellularLocation>
        <location evidence="1">Membrane</location>
        <topology evidence="1">Multi-pass membrane protein</topology>
    </subcellularLocation>
</comment>
<sequence length="476" mass="51595">MNGGGGNDDRVVGWRREARLLLSLAWPTFVATVAEVGLNTSSLMFLGRSGQSDAMAGVAVAISVINTFAFAPIVGLASAIDTLCSQAYGAGEYHRVGVFFQRGLIINVLFSLFLIVIFTQVNHFLPFLMPREDNRGAVKGAAEFLRHYKWGLIPLAAFDAVRRYLLSQEMVYPLVIAALIGLFVNLIANEYLVTILEWGATGSGISLAVSHFAMVISVSVVVLHRDIHKKTWGGWSWEALSSINSFLRLSVPGLFQVCAEWWSFEVTVFVAAALGPVQLGSHAAIMNICFLTYILPYSIGSAASIRVGNLLGQGSAASAKHSSMVAVFLSITVALFQSSFLLVFGGWVSDLYSTDTHTQETIRATLSVFSFFVFTDGLQATTQGILRGSGRQVVGAYGNVVAFLVLGLPLGCFLAFRTSVWSGVRGIWLGSLTAECCLITIIYWILFRTNWIAEVALAAERVGKTPTNSEYERIAP</sequence>
<dbReference type="EMBL" id="HBGH01013036">
    <property type="protein sequence ID" value="CAD9235213.1"/>
    <property type="molecule type" value="Transcribed_RNA"/>
</dbReference>
<dbReference type="InterPro" id="IPR045069">
    <property type="entry name" value="MATE_euk"/>
</dbReference>